<keyword evidence="14" id="KW-1185">Reference proteome</keyword>
<dbReference type="InterPro" id="IPR006674">
    <property type="entry name" value="HD_domain"/>
</dbReference>
<evidence type="ECO:0000256" key="4">
    <source>
        <dbReference type="ARBA" id="ARBA00001946"/>
    </source>
</evidence>
<name>A0A433DLH9_9FUNG</name>
<comment type="caution">
    <text evidence="13">The sequence shown here is derived from an EMBL/GenBank/DDBJ whole genome shotgun (WGS) entry which is preliminary data.</text>
</comment>
<evidence type="ECO:0000256" key="1">
    <source>
        <dbReference type="ARBA" id="ARBA00001638"/>
    </source>
</evidence>
<dbReference type="OrthoDB" id="5186at2759"/>
<evidence type="ECO:0000256" key="8">
    <source>
        <dbReference type="ARBA" id="ARBA00012964"/>
    </source>
</evidence>
<evidence type="ECO:0000256" key="6">
    <source>
        <dbReference type="ARBA" id="ARBA00009999"/>
    </source>
</evidence>
<dbReference type="EC" id="3.1.3.89" evidence="8"/>
<keyword evidence="9" id="KW-0479">Metal-binding</keyword>
<comment type="function">
    <text evidence="5">Catalyzes the dephosphorylation of the nucleoside 5'-monophosphates deoxyadenosine monophosphate (dAMP), deoxycytidine monophosphate (dCMP), deoxyguanosine monophosphate (dGMP) and deoxythymidine monophosphate (dTMP).</text>
</comment>
<dbReference type="GO" id="GO:0002953">
    <property type="term" value="F:5'-deoxynucleotidase activity"/>
    <property type="evidence" value="ECO:0007669"/>
    <property type="project" value="UniProtKB-EC"/>
</dbReference>
<evidence type="ECO:0000256" key="7">
    <source>
        <dbReference type="ARBA" id="ARBA00011738"/>
    </source>
</evidence>
<keyword evidence="11" id="KW-0460">Magnesium</keyword>
<feature type="domain" description="HD/PDEase" evidence="12">
    <location>
        <begin position="90"/>
        <end position="206"/>
    </location>
</feature>
<dbReference type="InterPro" id="IPR039356">
    <property type="entry name" value="YfbR/HDDC2"/>
</dbReference>
<comment type="cofactor">
    <cofactor evidence="4">
        <name>Mg(2+)</name>
        <dbReference type="ChEBI" id="CHEBI:18420"/>
    </cofactor>
</comment>
<dbReference type="InterPro" id="IPR003607">
    <property type="entry name" value="HD/PDEase_dom"/>
</dbReference>
<keyword evidence="10" id="KW-0378">Hydrolase</keyword>
<gene>
    <name evidence="13" type="ORF">BC936DRAFT_146401</name>
</gene>
<dbReference type="GO" id="GO:0009159">
    <property type="term" value="P:deoxyribonucleoside monophosphate catabolic process"/>
    <property type="evidence" value="ECO:0007669"/>
    <property type="project" value="UniProtKB-ARBA"/>
</dbReference>
<dbReference type="SUPFAM" id="SSF109604">
    <property type="entry name" value="HD-domain/PDEase-like"/>
    <property type="match status" value="1"/>
</dbReference>
<comment type="subunit">
    <text evidence="7">Homodimer.</text>
</comment>
<evidence type="ECO:0000256" key="9">
    <source>
        <dbReference type="ARBA" id="ARBA00022723"/>
    </source>
</evidence>
<evidence type="ECO:0000256" key="11">
    <source>
        <dbReference type="ARBA" id="ARBA00022842"/>
    </source>
</evidence>
<comment type="catalytic activity">
    <reaction evidence="1">
        <text>a 2'-deoxyribonucleoside 5'-phosphate + H2O = a 2'-deoxyribonucleoside + phosphate</text>
        <dbReference type="Rhea" id="RHEA:36167"/>
        <dbReference type="ChEBI" id="CHEBI:15377"/>
        <dbReference type="ChEBI" id="CHEBI:18274"/>
        <dbReference type="ChEBI" id="CHEBI:43474"/>
        <dbReference type="ChEBI" id="CHEBI:65317"/>
        <dbReference type="EC" id="3.1.3.89"/>
    </reaction>
</comment>
<dbReference type="SMART" id="SM00471">
    <property type="entry name" value="HDc"/>
    <property type="match status" value="1"/>
</dbReference>
<sequence length="227" mass="26289">IKPTYNRAYLQQSLPTTKRPYNKVCLQQSLPTTKKVTYIYENFFVFIEKEKRENNFYTMSKPSNVIKFLHIIENLKRTKRTGWVDNGIKGPESIADHMHRMAVMAMLFDNKSLDTSKCVKMAIVHDLAESVVGDITPHMNVSKTEKHKLELDAIESFRTLLGDTPQSREIRNLWQEYEDASTPEALLVKDLDKFEMLVQAVEYEKCECHGFSLCSVYISKDISARIV</sequence>
<dbReference type="Pfam" id="PF13023">
    <property type="entry name" value="HD_3"/>
    <property type="match status" value="1"/>
</dbReference>
<evidence type="ECO:0000256" key="10">
    <source>
        <dbReference type="ARBA" id="ARBA00022801"/>
    </source>
</evidence>
<evidence type="ECO:0000313" key="13">
    <source>
        <dbReference type="EMBL" id="RUP51713.1"/>
    </source>
</evidence>
<dbReference type="EMBL" id="RBNI01000525">
    <property type="protein sequence ID" value="RUP51713.1"/>
    <property type="molecule type" value="Genomic_DNA"/>
</dbReference>
<evidence type="ECO:0000256" key="2">
    <source>
        <dbReference type="ARBA" id="ARBA00001936"/>
    </source>
</evidence>
<feature type="non-terminal residue" evidence="13">
    <location>
        <position position="1"/>
    </location>
</feature>
<evidence type="ECO:0000313" key="14">
    <source>
        <dbReference type="Proteomes" id="UP000268093"/>
    </source>
</evidence>
<dbReference type="FunFam" id="1.10.3210.10:FF:000011">
    <property type="entry name" value="HD domain-containing protein 2"/>
    <property type="match status" value="1"/>
</dbReference>
<proteinExistence type="inferred from homology"/>
<evidence type="ECO:0000259" key="12">
    <source>
        <dbReference type="SMART" id="SM00471"/>
    </source>
</evidence>
<reference evidence="13 14" key="1">
    <citation type="journal article" date="2018" name="New Phytol.">
        <title>Phylogenomics of Endogonaceae and evolution of mycorrhizas within Mucoromycota.</title>
        <authorList>
            <person name="Chang Y."/>
            <person name="Desiro A."/>
            <person name="Na H."/>
            <person name="Sandor L."/>
            <person name="Lipzen A."/>
            <person name="Clum A."/>
            <person name="Barry K."/>
            <person name="Grigoriev I.V."/>
            <person name="Martin F.M."/>
            <person name="Stajich J.E."/>
            <person name="Smith M.E."/>
            <person name="Bonito G."/>
            <person name="Spatafora J.W."/>
        </authorList>
    </citation>
    <scope>NUCLEOTIDE SEQUENCE [LARGE SCALE GENOMIC DNA]</scope>
    <source>
        <strain evidence="13 14">GMNB39</strain>
    </source>
</reference>
<organism evidence="13 14">
    <name type="scientific">Jimgerdemannia flammicorona</name>
    <dbReference type="NCBI Taxonomy" id="994334"/>
    <lineage>
        <taxon>Eukaryota</taxon>
        <taxon>Fungi</taxon>
        <taxon>Fungi incertae sedis</taxon>
        <taxon>Mucoromycota</taxon>
        <taxon>Mucoromycotina</taxon>
        <taxon>Endogonomycetes</taxon>
        <taxon>Endogonales</taxon>
        <taxon>Endogonaceae</taxon>
        <taxon>Jimgerdemannia</taxon>
    </lineage>
</organism>
<dbReference type="GO" id="GO:0005737">
    <property type="term" value="C:cytoplasm"/>
    <property type="evidence" value="ECO:0007669"/>
    <property type="project" value="TreeGrafter"/>
</dbReference>
<dbReference type="Proteomes" id="UP000268093">
    <property type="component" value="Unassembled WGS sequence"/>
</dbReference>
<comment type="cofactor">
    <cofactor evidence="2">
        <name>Mn(2+)</name>
        <dbReference type="ChEBI" id="CHEBI:29035"/>
    </cofactor>
</comment>
<dbReference type="GO" id="GO:0046872">
    <property type="term" value="F:metal ion binding"/>
    <property type="evidence" value="ECO:0007669"/>
    <property type="project" value="UniProtKB-KW"/>
</dbReference>
<dbReference type="Gene3D" id="1.10.3210.10">
    <property type="entry name" value="Hypothetical protein af1432"/>
    <property type="match status" value="1"/>
</dbReference>
<dbReference type="PANTHER" id="PTHR11845:SF13">
    <property type="entry name" value="5'-DEOXYNUCLEOTIDASE HDDC2"/>
    <property type="match status" value="1"/>
</dbReference>
<protein>
    <recommendedName>
        <fullName evidence="8">5'-deoxynucleotidase</fullName>
        <ecNumber evidence="8">3.1.3.89</ecNumber>
    </recommendedName>
</protein>
<dbReference type="PANTHER" id="PTHR11845">
    <property type="entry name" value="5'-DEOXYNUCLEOTIDASE HDDC2"/>
    <property type="match status" value="1"/>
</dbReference>
<evidence type="ECO:0000256" key="3">
    <source>
        <dbReference type="ARBA" id="ARBA00001941"/>
    </source>
</evidence>
<accession>A0A433DLH9</accession>
<comment type="similarity">
    <text evidence="6">Belongs to the HDDC2 family.</text>
</comment>
<comment type="cofactor">
    <cofactor evidence="3">
        <name>Co(2+)</name>
        <dbReference type="ChEBI" id="CHEBI:48828"/>
    </cofactor>
</comment>
<evidence type="ECO:0000256" key="5">
    <source>
        <dbReference type="ARBA" id="ARBA00004074"/>
    </source>
</evidence>
<dbReference type="AlphaFoldDB" id="A0A433DLH9"/>